<reference evidence="2 3" key="1">
    <citation type="submission" date="2020-04" db="EMBL/GenBank/DDBJ databases">
        <title>MicrobeNet Type strains.</title>
        <authorList>
            <person name="Nicholson A.C."/>
        </authorList>
    </citation>
    <scope>NUCLEOTIDE SEQUENCE [LARGE SCALE GENOMIC DNA]</scope>
    <source>
        <strain evidence="2 3">ATCC 23612</strain>
    </source>
</reference>
<keyword evidence="2" id="KW-0378">Hydrolase</keyword>
<dbReference type="InterPro" id="IPR050228">
    <property type="entry name" value="Carboxylesterase_BioH"/>
</dbReference>
<dbReference type="PANTHER" id="PTHR43194:SF5">
    <property type="entry name" value="PIMELOYL-[ACYL-CARRIER PROTEIN] METHYL ESTER ESTERASE"/>
    <property type="match status" value="1"/>
</dbReference>
<evidence type="ECO:0000259" key="1">
    <source>
        <dbReference type="Pfam" id="PF12697"/>
    </source>
</evidence>
<comment type="caution">
    <text evidence="2">The sequence shown here is derived from an EMBL/GenBank/DDBJ whole genome shotgun (WGS) entry which is preliminary data.</text>
</comment>
<proteinExistence type="predicted"/>
<dbReference type="Pfam" id="PF12697">
    <property type="entry name" value="Abhydrolase_6"/>
    <property type="match status" value="1"/>
</dbReference>
<feature type="domain" description="AB hydrolase-1" evidence="1">
    <location>
        <begin position="14"/>
        <end position="237"/>
    </location>
</feature>
<name>A0A7X6RPI3_9ACTN</name>
<accession>A0A7X6RPI3</accession>
<protein>
    <submittedName>
        <fullName evidence="2">Alpha/beta hydrolase</fullName>
    </submittedName>
</protein>
<evidence type="ECO:0000313" key="2">
    <source>
        <dbReference type="EMBL" id="NKY97855.1"/>
    </source>
</evidence>
<dbReference type="EMBL" id="JAAXPG010000007">
    <property type="protein sequence ID" value="NKY97855.1"/>
    <property type="molecule type" value="Genomic_DNA"/>
</dbReference>
<dbReference type="Gene3D" id="3.40.50.1820">
    <property type="entry name" value="alpha/beta hydrolase"/>
    <property type="match status" value="1"/>
</dbReference>
<organism evidence="2 3">
    <name type="scientific">Nocardiopsis alborubida</name>
    <dbReference type="NCBI Taxonomy" id="146802"/>
    <lineage>
        <taxon>Bacteria</taxon>
        <taxon>Bacillati</taxon>
        <taxon>Actinomycetota</taxon>
        <taxon>Actinomycetes</taxon>
        <taxon>Streptosporangiales</taxon>
        <taxon>Nocardiopsidaceae</taxon>
        <taxon>Nocardiopsis</taxon>
    </lineage>
</organism>
<keyword evidence="3" id="KW-1185">Reference proteome</keyword>
<gene>
    <name evidence="2" type="ORF">HGB44_09300</name>
</gene>
<dbReference type="PANTHER" id="PTHR43194">
    <property type="entry name" value="HYDROLASE ALPHA/BETA FOLD FAMILY"/>
    <property type="match status" value="1"/>
</dbReference>
<dbReference type="GO" id="GO:0016787">
    <property type="term" value="F:hydrolase activity"/>
    <property type="evidence" value="ECO:0007669"/>
    <property type="project" value="UniProtKB-KW"/>
</dbReference>
<dbReference type="RefSeq" id="WP_061079741.1">
    <property type="nucleotide sequence ID" value="NZ_JAAXPG010000007.1"/>
</dbReference>
<sequence length="243" mass="26014">MYVRETGEAHASPVLLLHGGGVAGWMWRPVLERLGGAARAIVPDLPGHGRSADEAYRSHEETARAVAEVLEERAPRGALVAGFSLGAQLTTLLAATRPDLVTGAVVVSAQAKPFRFPGATLGLLAATAPLARQRWFARLQAKELFVPDELLDDYLRDSARMSRATLLASVGENIRFTLPPGWSGFEGPALVMVGERERGLMRDSARGIRDALPGCRLTSVPGCGHGIPLQRPDLFARVLAARV</sequence>
<dbReference type="AlphaFoldDB" id="A0A7X6RPI3"/>
<dbReference type="InterPro" id="IPR000073">
    <property type="entry name" value="AB_hydrolase_1"/>
</dbReference>
<dbReference type="InterPro" id="IPR029058">
    <property type="entry name" value="AB_hydrolase_fold"/>
</dbReference>
<evidence type="ECO:0000313" key="3">
    <source>
        <dbReference type="Proteomes" id="UP000553209"/>
    </source>
</evidence>
<dbReference type="Proteomes" id="UP000553209">
    <property type="component" value="Unassembled WGS sequence"/>
</dbReference>
<dbReference type="SUPFAM" id="SSF53474">
    <property type="entry name" value="alpha/beta-Hydrolases"/>
    <property type="match status" value="1"/>
</dbReference>